<evidence type="ECO:0000256" key="6">
    <source>
        <dbReference type="ARBA" id="ARBA00023136"/>
    </source>
</evidence>
<feature type="transmembrane region" description="Helical" evidence="7">
    <location>
        <begin position="67"/>
        <end position="85"/>
    </location>
</feature>
<dbReference type="SUPFAM" id="SSF144091">
    <property type="entry name" value="Rhomboid-like"/>
    <property type="match status" value="1"/>
</dbReference>
<reference evidence="9" key="1">
    <citation type="journal article" date="2020" name="Stud. Mycol.">
        <title>101 Dothideomycetes genomes: a test case for predicting lifestyles and emergence of pathogens.</title>
        <authorList>
            <person name="Haridas S."/>
            <person name="Albert R."/>
            <person name="Binder M."/>
            <person name="Bloem J."/>
            <person name="Labutti K."/>
            <person name="Salamov A."/>
            <person name="Andreopoulos B."/>
            <person name="Baker S."/>
            <person name="Barry K."/>
            <person name="Bills G."/>
            <person name="Bluhm B."/>
            <person name="Cannon C."/>
            <person name="Castanera R."/>
            <person name="Culley D."/>
            <person name="Daum C."/>
            <person name="Ezra D."/>
            <person name="Gonzalez J."/>
            <person name="Henrissat B."/>
            <person name="Kuo A."/>
            <person name="Liang C."/>
            <person name="Lipzen A."/>
            <person name="Lutzoni F."/>
            <person name="Magnuson J."/>
            <person name="Mondo S."/>
            <person name="Nolan M."/>
            <person name="Ohm R."/>
            <person name="Pangilinan J."/>
            <person name="Park H.-J."/>
            <person name="Ramirez L."/>
            <person name="Alfaro M."/>
            <person name="Sun H."/>
            <person name="Tritt A."/>
            <person name="Yoshinaga Y."/>
            <person name="Zwiers L.-H."/>
            <person name="Turgeon B."/>
            <person name="Goodwin S."/>
            <person name="Spatafora J."/>
            <person name="Crous P."/>
            <person name="Grigoriev I."/>
        </authorList>
    </citation>
    <scope>NUCLEOTIDE SEQUENCE</scope>
    <source>
        <strain evidence="9">CBS 123094</strain>
    </source>
</reference>
<dbReference type="GO" id="GO:0016020">
    <property type="term" value="C:membrane"/>
    <property type="evidence" value="ECO:0007669"/>
    <property type="project" value="UniProtKB-SubCell"/>
</dbReference>
<evidence type="ECO:0000256" key="4">
    <source>
        <dbReference type="ARBA" id="ARBA00022801"/>
    </source>
</evidence>
<protein>
    <recommendedName>
        <fullName evidence="8">Peptidase S54 rhomboid domain-containing protein</fullName>
    </recommendedName>
</protein>
<dbReference type="InterPro" id="IPR035952">
    <property type="entry name" value="Rhomboid-like_sf"/>
</dbReference>
<dbReference type="GO" id="GO:0004252">
    <property type="term" value="F:serine-type endopeptidase activity"/>
    <property type="evidence" value="ECO:0007669"/>
    <property type="project" value="InterPro"/>
</dbReference>
<evidence type="ECO:0000256" key="1">
    <source>
        <dbReference type="ARBA" id="ARBA00004141"/>
    </source>
</evidence>
<keyword evidence="10" id="KW-1185">Reference proteome</keyword>
<dbReference type="OrthoDB" id="418595at2759"/>
<comment type="similarity">
    <text evidence="2">Belongs to the peptidase S54 family.</text>
</comment>
<evidence type="ECO:0000256" key="3">
    <source>
        <dbReference type="ARBA" id="ARBA00022692"/>
    </source>
</evidence>
<keyword evidence="3 7" id="KW-0812">Transmembrane</keyword>
<sequence length="270" mass="31056">MALLLRTVRLLRPHMSLEPSHPPKIPTHFFRPSPLGSRTPLHIRFRSRLSRPKPNEPFSNNKGNNMLIIQGMIGINTAVFLYGQYAEIQLKQGITKSMRWFRSNFFLNYNNFWYEQRYWTAITSNFTHLGFFHIFGNCISFYFMSRLLAMTPKFMPRNLLTLIIGSGLSGSFFTLFRYGNDPQRAQKSSVGFSGAVSGVAATAACMYPHTTFQLYGIIPMPLWVLVGGYFIYDGFYLNSRTSKISHEGHLGGGAFGLLYYLYKMRTGRWF</sequence>
<evidence type="ECO:0000313" key="10">
    <source>
        <dbReference type="Proteomes" id="UP000799779"/>
    </source>
</evidence>
<evidence type="ECO:0000259" key="8">
    <source>
        <dbReference type="Pfam" id="PF01694"/>
    </source>
</evidence>
<feature type="transmembrane region" description="Helical" evidence="7">
    <location>
        <begin position="126"/>
        <end position="147"/>
    </location>
</feature>
<feature type="domain" description="Peptidase S54 rhomboid" evidence="8">
    <location>
        <begin position="116"/>
        <end position="263"/>
    </location>
</feature>
<feature type="transmembrane region" description="Helical" evidence="7">
    <location>
        <begin position="190"/>
        <end position="207"/>
    </location>
</feature>
<comment type="subcellular location">
    <subcellularLocation>
        <location evidence="1">Membrane</location>
        <topology evidence="1">Multi-pass membrane protein</topology>
    </subcellularLocation>
</comment>
<keyword evidence="4" id="KW-0378">Hydrolase</keyword>
<dbReference type="GO" id="GO:0006465">
    <property type="term" value="P:signal peptide processing"/>
    <property type="evidence" value="ECO:0007669"/>
    <property type="project" value="TreeGrafter"/>
</dbReference>
<evidence type="ECO:0000256" key="2">
    <source>
        <dbReference type="ARBA" id="ARBA00009045"/>
    </source>
</evidence>
<evidence type="ECO:0000256" key="7">
    <source>
        <dbReference type="SAM" id="Phobius"/>
    </source>
</evidence>
<proteinExistence type="inferred from homology"/>
<organism evidence="9 10">
    <name type="scientific">Amniculicola lignicola CBS 123094</name>
    <dbReference type="NCBI Taxonomy" id="1392246"/>
    <lineage>
        <taxon>Eukaryota</taxon>
        <taxon>Fungi</taxon>
        <taxon>Dikarya</taxon>
        <taxon>Ascomycota</taxon>
        <taxon>Pezizomycotina</taxon>
        <taxon>Dothideomycetes</taxon>
        <taxon>Pleosporomycetidae</taxon>
        <taxon>Pleosporales</taxon>
        <taxon>Amniculicolaceae</taxon>
        <taxon>Amniculicola</taxon>
    </lineage>
</organism>
<feature type="transmembrane region" description="Helical" evidence="7">
    <location>
        <begin position="159"/>
        <end position="178"/>
    </location>
</feature>
<dbReference type="PANTHER" id="PTHR43731">
    <property type="entry name" value="RHOMBOID PROTEASE"/>
    <property type="match status" value="1"/>
</dbReference>
<accession>A0A6A5WEZ7</accession>
<keyword evidence="5 7" id="KW-1133">Transmembrane helix</keyword>
<dbReference type="InterPro" id="IPR022764">
    <property type="entry name" value="Peptidase_S54_rhomboid_dom"/>
</dbReference>
<dbReference type="Pfam" id="PF01694">
    <property type="entry name" value="Rhomboid"/>
    <property type="match status" value="1"/>
</dbReference>
<gene>
    <name evidence="9" type="ORF">P154DRAFT_202829</name>
</gene>
<name>A0A6A5WEZ7_9PLEO</name>
<dbReference type="Proteomes" id="UP000799779">
    <property type="component" value="Unassembled WGS sequence"/>
</dbReference>
<evidence type="ECO:0000256" key="5">
    <source>
        <dbReference type="ARBA" id="ARBA00022989"/>
    </source>
</evidence>
<evidence type="ECO:0000313" key="9">
    <source>
        <dbReference type="EMBL" id="KAF2000460.1"/>
    </source>
</evidence>
<keyword evidence="6 7" id="KW-0472">Membrane</keyword>
<dbReference type="InterPro" id="IPR050925">
    <property type="entry name" value="Rhomboid_protease_S54"/>
</dbReference>
<dbReference type="Gene3D" id="1.20.1540.10">
    <property type="entry name" value="Rhomboid-like"/>
    <property type="match status" value="1"/>
</dbReference>
<dbReference type="EMBL" id="ML977589">
    <property type="protein sequence ID" value="KAF2000460.1"/>
    <property type="molecule type" value="Genomic_DNA"/>
</dbReference>
<dbReference type="PANTHER" id="PTHR43731:SF14">
    <property type="entry name" value="PRESENILIN-ASSOCIATED RHOMBOID-LIKE PROTEIN, MITOCHONDRIAL"/>
    <property type="match status" value="1"/>
</dbReference>
<feature type="transmembrane region" description="Helical" evidence="7">
    <location>
        <begin position="214"/>
        <end position="232"/>
    </location>
</feature>
<dbReference type="AlphaFoldDB" id="A0A6A5WEZ7"/>